<evidence type="ECO:0000313" key="4">
    <source>
        <dbReference type="EMBL" id="MFE9171070.1"/>
    </source>
</evidence>
<keyword evidence="1" id="KW-0175">Coiled coil</keyword>
<feature type="coiled-coil region" evidence="1">
    <location>
        <begin position="298"/>
        <end position="325"/>
    </location>
</feature>
<reference evidence="4 5" key="1">
    <citation type="submission" date="2024-10" db="EMBL/GenBank/DDBJ databases">
        <title>The Natural Products Discovery Center: Release of the First 8490 Sequenced Strains for Exploring Actinobacteria Biosynthetic Diversity.</title>
        <authorList>
            <person name="Kalkreuter E."/>
            <person name="Kautsar S.A."/>
            <person name="Yang D."/>
            <person name="Bader C.D."/>
            <person name="Teijaro C.N."/>
            <person name="Fluegel L."/>
            <person name="Davis C.M."/>
            <person name="Simpson J.R."/>
            <person name="Lauterbach L."/>
            <person name="Steele A.D."/>
            <person name="Gui C."/>
            <person name="Meng S."/>
            <person name="Li G."/>
            <person name="Viehrig K."/>
            <person name="Ye F."/>
            <person name="Su P."/>
            <person name="Kiefer A.F."/>
            <person name="Nichols A."/>
            <person name="Cepeda A.J."/>
            <person name="Yan W."/>
            <person name="Fan B."/>
            <person name="Jiang Y."/>
            <person name="Adhikari A."/>
            <person name="Zheng C.-J."/>
            <person name="Schuster L."/>
            <person name="Cowan T.M."/>
            <person name="Smanski M.J."/>
            <person name="Chevrette M.G."/>
            <person name="De Carvalho L.P.S."/>
            <person name="Shen B."/>
        </authorList>
    </citation>
    <scope>NUCLEOTIDE SEQUENCE [LARGE SCALE GENOMIC DNA]</scope>
    <source>
        <strain evidence="4 5">NPDC007147</strain>
    </source>
</reference>
<keyword evidence="3" id="KW-0812">Transmembrane</keyword>
<feature type="transmembrane region" description="Helical" evidence="3">
    <location>
        <begin position="260"/>
        <end position="278"/>
    </location>
</feature>
<feature type="transmembrane region" description="Helical" evidence="3">
    <location>
        <begin position="137"/>
        <end position="158"/>
    </location>
</feature>
<evidence type="ECO:0000256" key="3">
    <source>
        <dbReference type="SAM" id="Phobius"/>
    </source>
</evidence>
<evidence type="ECO:0000256" key="1">
    <source>
        <dbReference type="SAM" id="Coils"/>
    </source>
</evidence>
<feature type="compositionally biased region" description="Basic and acidic residues" evidence="2">
    <location>
        <begin position="109"/>
        <end position="123"/>
    </location>
</feature>
<keyword evidence="5" id="KW-1185">Reference proteome</keyword>
<feature type="transmembrane region" description="Helical" evidence="3">
    <location>
        <begin position="224"/>
        <end position="248"/>
    </location>
</feature>
<feature type="region of interest" description="Disordered" evidence="2">
    <location>
        <begin position="1"/>
        <end position="37"/>
    </location>
</feature>
<accession>A0ABW6KXB5</accession>
<feature type="transmembrane region" description="Helical" evidence="3">
    <location>
        <begin position="170"/>
        <end position="192"/>
    </location>
</feature>
<keyword evidence="3" id="KW-1133">Transmembrane helix</keyword>
<organism evidence="4 5">
    <name type="scientific">Streptomyces kebangsaanensis</name>
    <dbReference type="NCBI Taxonomy" id="864058"/>
    <lineage>
        <taxon>Bacteria</taxon>
        <taxon>Bacillati</taxon>
        <taxon>Actinomycetota</taxon>
        <taxon>Actinomycetes</taxon>
        <taxon>Kitasatosporales</taxon>
        <taxon>Streptomycetaceae</taxon>
        <taxon>Streptomyces</taxon>
    </lineage>
</organism>
<name>A0ABW6KXB5_9ACTN</name>
<feature type="region of interest" description="Disordered" evidence="2">
    <location>
        <begin position="100"/>
        <end position="124"/>
    </location>
</feature>
<comment type="caution">
    <text evidence="4">The sequence shown here is derived from an EMBL/GenBank/DDBJ whole genome shotgun (WGS) entry which is preliminary data.</text>
</comment>
<proteinExistence type="predicted"/>
<protein>
    <submittedName>
        <fullName evidence="4">Uncharacterized protein</fullName>
    </submittedName>
</protein>
<evidence type="ECO:0000313" key="5">
    <source>
        <dbReference type="Proteomes" id="UP001601197"/>
    </source>
</evidence>
<dbReference type="Proteomes" id="UP001601197">
    <property type="component" value="Unassembled WGS sequence"/>
</dbReference>
<dbReference type="EMBL" id="JBIAFJ010000012">
    <property type="protein sequence ID" value="MFE9171070.1"/>
    <property type="molecule type" value="Genomic_DNA"/>
</dbReference>
<dbReference type="RefSeq" id="WP_388347719.1">
    <property type="nucleotide sequence ID" value="NZ_JBIAFJ010000012.1"/>
</dbReference>
<evidence type="ECO:0000256" key="2">
    <source>
        <dbReference type="SAM" id="MobiDB-lite"/>
    </source>
</evidence>
<sequence length="468" mass="50343">MSTENGRPRNGVLLGAAIDCPGGSKRDGDGEDAPPVRLVDRTDSRERAVLMRAFSNGNTRLTEDQPDLGAACAAVVKSGQRVERGITAVDRFRRTGGALSTEPVPPVAVRKDARPEAAEERTATRRRPRVAGMWRRLVWPVTGAGALFDSAFVGSVIQQVLDVGPGTVQYWLAYLPGLGIAVCLLAAGTLLAEHMASVREARSADAAGRGGEGRDSRRWWRRPLAVPWLFTFAVLGLIATCGVVRVLIAVQDSGDGYLTLFQPVVVVLLLLLGIAAVATKLLSHDPEAAADAEEARLTRKAEKALRKHTEAAEKALRKRMKAADELTDEARKALVAHVTAWFTLKAALDATEQGARRHVEDASTDLVEERARTGTAGTFEFPLRAAAWPPERVSKTACARQGTLVSVQTQGGPEIRLDLLGEARQVLTGHHPDGLARRLRDALEELDRQWGPADPSDDETLGDEEAAG</sequence>
<keyword evidence="3" id="KW-0472">Membrane</keyword>
<feature type="region of interest" description="Disordered" evidence="2">
    <location>
        <begin position="447"/>
        <end position="468"/>
    </location>
</feature>
<feature type="compositionally biased region" description="Acidic residues" evidence="2">
    <location>
        <begin position="455"/>
        <end position="468"/>
    </location>
</feature>
<gene>
    <name evidence="4" type="ORF">ACFYNZ_16340</name>
</gene>